<dbReference type="EMBL" id="DTDH01000160">
    <property type="protein sequence ID" value="HGT98950.1"/>
    <property type="molecule type" value="Genomic_DNA"/>
</dbReference>
<evidence type="ECO:0000256" key="1">
    <source>
        <dbReference type="SAM" id="Phobius"/>
    </source>
</evidence>
<protein>
    <recommendedName>
        <fullName evidence="2">TNase-like domain-containing protein</fullName>
    </recommendedName>
</protein>
<dbReference type="AlphaFoldDB" id="A0A7J3MZS4"/>
<evidence type="ECO:0000313" key="3">
    <source>
        <dbReference type="EMBL" id="HFQ78716.1"/>
    </source>
</evidence>
<organism evidence="4">
    <name type="scientific">Ignisphaera aggregans</name>
    <dbReference type="NCBI Taxonomy" id="334771"/>
    <lineage>
        <taxon>Archaea</taxon>
        <taxon>Thermoproteota</taxon>
        <taxon>Thermoprotei</taxon>
        <taxon>Desulfurococcales</taxon>
        <taxon>Desulfurococcaceae</taxon>
        <taxon>Ignisphaera</taxon>
    </lineage>
</organism>
<reference evidence="4" key="1">
    <citation type="journal article" date="2020" name="mSystems">
        <title>Genome- and Community-Level Interaction Insights into Carbon Utilization and Element Cycling Functions of Hydrothermarchaeota in Hydrothermal Sediment.</title>
        <authorList>
            <person name="Zhou Z."/>
            <person name="Liu Y."/>
            <person name="Xu W."/>
            <person name="Pan J."/>
            <person name="Luo Z.H."/>
            <person name="Li M."/>
        </authorList>
    </citation>
    <scope>NUCLEOTIDE SEQUENCE [LARGE SCALE GENOMIC DNA]</scope>
    <source>
        <strain evidence="3">SpSt-629</strain>
        <strain evidence="4">SpSt-688</strain>
    </source>
</reference>
<dbReference type="Gene3D" id="2.40.50.90">
    <property type="match status" value="1"/>
</dbReference>
<dbReference type="PROSITE" id="PS50830">
    <property type="entry name" value="TNASE_3"/>
    <property type="match status" value="1"/>
</dbReference>
<accession>A0A7J3MZS4</accession>
<keyword evidence="1" id="KW-1133">Transmembrane helix</keyword>
<comment type="caution">
    <text evidence="4">The sequence shown here is derived from an EMBL/GenBank/DDBJ whole genome shotgun (WGS) entry which is preliminary data.</text>
</comment>
<dbReference type="SUPFAM" id="SSF50199">
    <property type="entry name" value="Staphylococcal nuclease"/>
    <property type="match status" value="1"/>
</dbReference>
<feature type="transmembrane region" description="Helical" evidence="1">
    <location>
        <begin position="241"/>
        <end position="259"/>
    </location>
</feature>
<name>A0A7J3MZS4_9CREN</name>
<keyword evidence="1" id="KW-0472">Membrane</keyword>
<dbReference type="EMBL" id="DTAU01000057">
    <property type="protein sequence ID" value="HFQ78716.1"/>
    <property type="molecule type" value="Genomic_DNA"/>
</dbReference>
<evidence type="ECO:0000259" key="2">
    <source>
        <dbReference type="PROSITE" id="PS50830"/>
    </source>
</evidence>
<evidence type="ECO:0000313" key="4">
    <source>
        <dbReference type="EMBL" id="HGT98950.1"/>
    </source>
</evidence>
<dbReference type="SMART" id="SM00318">
    <property type="entry name" value="SNc"/>
    <property type="match status" value="1"/>
</dbReference>
<gene>
    <name evidence="3" type="ORF">ENT99_03315</name>
    <name evidence="4" type="ORF">ENU64_05930</name>
</gene>
<dbReference type="Pfam" id="PF00565">
    <property type="entry name" value="SNase"/>
    <property type="match status" value="1"/>
</dbReference>
<dbReference type="InterPro" id="IPR035437">
    <property type="entry name" value="SNase_OB-fold_sf"/>
</dbReference>
<sequence length="266" mass="30051">MVFLFIFISMAIHYTIYLEGQDIEIDVCVDIYRIVDGDTLDAFPVGRVRLADIDAPERDTPEGEIAREALADIVHRYGYRAYLDVDNVYVMDRYNRIVAVVYLRYNETHLINVNKWLVENGYASIDDYRNQFNPYTWSLYVYLPHDPCIEKIITETITHKVTTTVTFAIPVTTTLLVTTPVTTTVRGSVTKTLTTRDIATVISTVVSRETTTIHTTYTVVSQSILTKTVTTTYTVAGSGETLAIVSILIVVSIASLLLLSKRFVKR</sequence>
<dbReference type="InterPro" id="IPR016071">
    <property type="entry name" value="Staphylococal_nuclease_OB-fold"/>
</dbReference>
<proteinExistence type="predicted"/>
<feature type="domain" description="TNase-like" evidence="2">
    <location>
        <begin position="31"/>
        <end position="123"/>
    </location>
</feature>
<keyword evidence="1" id="KW-0812">Transmembrane</keyword>